<feature type="transmembrane region" description="Helical" evidence="1">
    <location>
        <begin position="40"/>
        <end position="60"/>
    </location>
</feature>
<feature type="transmembrane region" description="Helical" evidence="1">
    <location>
        <begin position="158"/>
        <end position="177"/>
    </location>
</feature>
<protein>
    <recommendedName>
        <fullName evidence="4">GAP family protein</fullName>
    </recommendedName>
</protein>
<feature type="transmembrane region" description="Helical" evidence="1">
    <location>
        <begin position="198"/>
        <end position="223"/>
    </location>
</feature>
<accession>A0ABX8EMS3</accession>
<keyword evidence="3" id="KW-1185">Reference proteome</keyword>
<feature type="transmembrane region" description="Helical" evidence="1">
    <location>
        <begin position="119"/>
        <end position="146"/>
    </location>
</feature>
<evidence type="ECO:0000256" key="1">
    <source>
        <dbReference type="SAM" id="Phobius"/>
    </source>
</evidence>
<organism evidence="2 3">
    <name type="scientific">Nocardioides aquaticus</name>
    <dbReference type="NCBI Taxonomy" id="160826"/>
    <lineage>
        <taxon>Bacteria</taxon>
        <taxon>Bacillati</taxon>
        <taxon>Actinomycetota</taxon>
        <taxon>Actinomycetes</taxon>
        <taxon>Propionibacteriales</taxon>
        <taxon>Nocardioidaceae</taxon>
        <taxon>Nocardioides</taxon>
    </lineage>
</organism>
<keyword evidence="1" id="KW-0812">Transmembrane</keyword>
<evidence type="ECO:0000313" key="2">
    <source>
        <dbReference type="EMBL" id="QVT81825.1"/>
    </source>
</evidence>
<evidence type="ECO:0008006" key="4">
    <source>
        <dbReference type="Google" id="ProtNLM"/>
    </source>
</evidence>
<gene>
    <name evidence="2" type="ORF">ENKNEFLB_04243</name>
</gene>
<feature type="transmembrane region" description="Helical" evidence="1">
    <location>
        <begin position="80"/>
        <end position="98"/>
    </location>
</feature>
<keyword evidence="1" id="KW-0472">Membrane</keyword>
<dbReference type="Proteomes" id="UP000679307">
    <property type="component" value="Chromosome"/>
</dbReference>
<proteinExistence type="predicted"/>
<dbReference type="EMBL" id="CP075371">
    <property type="protein sequence ID" value="QVT81825.1"/>
    <property type="molecule type" value="Genomic_DNA"/>
</dbReference>
<dbReference type="RefSeq" id="WP_214057134.1">
    <property type="nucleotide sequence ID" value="NZ_CP075371.1"/>
</dbReference>
<name>A0ABX8EMS3_9ACTN</name>
<reference evidence="2 3" key="1">
    <citation type="submission" date="2021-05" db="EMBL/GenBank/DDBJ databases">
        <title>Complete genome of Nocardioides aquaticus KCTC 9944T isolated from meromictic and hypersaline Ekho Lake, Antarctica.</title>
        <authorList>
            <person name="Hwang K."/>
            <person name="Kim K.M."/>
            <person name="Choe H."/>
        </authorList>
    </citation>
    <scope>NUCLEOTIDE SEQUENCE [LARGE SCALE GENOMIC DNA]</scope>
    <source>
        <strain evidence="2 3">KCTC 9944</strain>
    </source>
</reference>
<feature type="transmembrane region" description="Helical" evidence="1">
    <location>
        <begin position="12"/>
        <end position="33"/>
    </location>
</feature>
<evidence type="ECO:0000313" key="3">
    <source>
        <dbReference type="Proteomes" id="UP000679307"/>
    </source>
</evidence>
<sequence>MTSVLDVMLAAATLGVAGLDPAGAAIAVGALAAGARERHVLLFAAVVLLGTAAWGTLLSLTLGRRLEGLAWSRLLPADGVGALVELAVAAALLAWAVVRWRRPGARPPRPARGGRSGAVGLGLLGAGFALTAVLDPTYVALVVLAGRDDSAATAAAAHLLWILISQLPLVVLAVAVLQGRHEGAVAWFQRTLARWRPLLATAGTLALVLAGGVLALDAGWWVATGGFLVLPGLSSGG</sequence>
<keyword evidence="1" id="KW-1133">Transmembrane helix</keyword>